<dbReference type="EMBL" id="CP074694">
    <property type="protein sequence ID" value="QVL33304.1"/>
    <property type="molecule type" value="Genomic_DNA"/>
</dbReference>
<organism evidence="2 3">
    <name type="scientific">Telmatocola sphagniphila</name>
    <dbReference type="NCBI Taxonomy" id="1123043"/>
    <lineage>
        <taxon>Bacteria</taxon>
        <taxon>Pseudomonadati</taxon>
        <taxon>Planctomycetota</taxon>
        <taxon>Planctomycetia</taxon>
        <taxon>Gemmatales</taxon>
        <taxon>Gemmataceae</taxon>
    </lineage>
</organism>
<evidence type="ECO:0000259" key="1">
    <source>
        <dbReference type="PROSITE" id="PS50914"/>
    </source>
</evidence>
<feature type="domain" description="BON" evidence="1">
    <location>
        <begin position="43"/>
        <end position="111"/>
    </location>
</feature>
<protein>
    <submittedName>
        <fullName evidence="2">BON domain-containing protein</fullName>
    </submittedName>
</protein>
<evidence type="ECO:0000313" key="3">
    <source>
        <dbReference type="Proteomes" id="UP000676194"/>
    </source>
</evidence>
<dbReference type="KEGG" id="tsph:KIH39_05155"/>
<proteinExistence type="predicted"/>
<dbReference type="AlphaFoldDB" id="A0A8E6EU58"/>
<name>A0A8E6EU58_9BACT</name>
<dbReference type="Proteomes" id="UP000676194">
    <property type="component" value="Chromosome"/>
</dbReference>
<keyword evidence="3" id="KW-1185">Reference proteome</keyword>
<gene>
    <name evidence="2" type="ORF">KIH39_05155</name>
</gene>
<dbReference type="Gene3D" id="3.30.1340.30">
    <property type="match status" value="1"/>
</dbReference>
<evidence type="ECO:0000313" key="2">
    <source>
        <dbReference type="EMBL" id="QVL33304.1"/>
    </source>
</evidence>
<dbReference type="InterPro" id="IPR007055">
    <property type="entry name" value="BON_dom"/>
</dbReference>
<dbReference type="Pfam" id="PF04972">
    <property type="entry name" value="BON"/>
    <property type="match status" value="1"/>
</dbReference>
<accession>A0A8E6EU58</accession>
<dbReference type="PROSITE" id="PS50914">
    <property type="entry name" value="BON"/>
    <property type="match status" value="1"/>
</dbReference>
<sequence length="254" mass="27431">MRGRIILTLAAGTGLWLGGSVHASEPIKSLFGAKTEKTTSAPDSQVVADEIARRIKASGTAEGATVNIRVEKGRVELTGSALSMDQQQAIAKNAMGVDGVSEVVLNMKVITKLETSAPPMNLQLARMQTQEPGQIALQPPATPAPMPMATVGVPAGAPYGNDPVPLVGPGAGGYDPYGPKMPGYSWPTYAPYNNVSRVAYPQAYPYNAFPFIGPYYPFPKVPPGWRTVQLSWDDGHWYMGRVSTPHDYWRVRFW</sequence>
<reference evidence="2" key="1">
    <citation type="submission" date="2021-05" db="EMBL/GenBank/DDBJ databases">
        <title>Complete genome sequence of the cellulolytic planctomycete Telmatocola sphagniphila SP2T and characterization of the first cellulase from planctomycetes.</title>
        <authorList>
            <person name="Rakitin A.L."/>
            <person name="Beletsky A.V."/>
            <person name="Naumoff D.G."/>
            <person name="Kulichevskaya I.S."/>
            <person name="Mardanov A.V."/>
            <person name="Ravin N.V."/>
            <person name="Dedysh S.N."/>
        </authorList>
    </citation>
    <scope>NUCLEOTIDE SEQUENCE</scope>
    <source>
        <strain evidence="2">SP2T</strain>
    </source>
</reference>
<dbReference type="RefSeq" id="WP_213498194.1">
    <property type="nucleotide sequence ID" value="NZ_CP074694.1"/>
</dbReference>